<sequence>MPTNPGINRMCRIAAWSAVVAAPVALLAISSATASAEEISPGHTVTSGQGTVSRDATFGEVRGADDSLHAQGEVRDSMIAVPGRVPGTRARGFLPSWAGGPGIGGW</sequence>
<organism evidence="2 3">
    <name type="scientific">Mycolicibacterium iranicum</name>
    <name type="common">Mycobacterium iranicum</name>
    <dbReference type="NCBI Taxonomy" id="912594"/>
    <lineage>
        <taxon>Bacteria</taxon>
        <taxon>Bacillati</taxon>
        <taxon>Actinomycetota</taxon>
        <taxon>Actinomycetes</taxon>
        <taxon>Mycobacteriales</taxon>
        <taxon>Mycobacteriaceae</taxon>
        <taxon>Mycolicibacterium</taxon>
    </lineage>
</organism>
<proteinExistence type="predicted"/>
<evidence type="ECO:0000313" key="3">
    <source>
        <dbReference type="Proteomes" id="UP000078396"/>
    </source>
</evidence>
<dbReference type="Proteomes" id="UP000078396">
    <property type="component" value="Unassembled WGS sequence"/>
</dbReference>
<feature type="signal peptide" evidence="1">
    <location>
        <begin position="1"/>
        <end position="36"/>
    </location>
</feature>
<evidence type="ECO:0000313" key="2">
    <source>
        <dbReference type="EMBL" id="OAN38100.1"/>
    </source>
</evidence>
<evidence type="ECO:0000256" key="1">
    <source>
        <dbReference type="SAM" id="SignalP"/>
    </source>
</evidence>
<evidence type="ECO:0008006" key="4">
    <source>
        <dbReference type="Google" id="ProtNLM"/>
    </source>
</evidence>
<gene>
    <name evidence="2" type="ORF">A4X20_19825</name>
</gene>
<protein>
    <recommendedName>
        <fullName evidence="4">Secreted protein</fullName>
    </recommendedName>
</protein>
<name>A0A178LW94_MYCIR</name>
<feature type="chain" id="PRO_5008091463" description="Secreted protein" evidence="1">
    <location>
        <begin position="37"/>
        <end position="106"/>
    </location>
</feature>
<keyword evidence="1" id="KW-0732">Signal</keyword>
<dbReference type="STRING" id="912594.AWC12_03395"/>
<dbReference type="OrthoDB" id="4640418at2"/>
<dbReference type="AlphaFoldDB" id="A0A178LW94"/>
<dbReference type="EMBL" id="LWCS01000022">
    <property type="protein sequence ID" value="OAN38100.1"/>
    <property type="molecule type" value="Genomic_DNA"/>
</dbReference>
<dbReference type="RefSeq" id="WP_064282013.1">
    <property type="nucleotide sequence ID" value="NZ_LWCS01000022.1"/>
</dbReference>
<comment type="caution">
    <text evidence="2">The sequence shown here is derived from an EMBL/GenBank/DDBJ whole genome shotgun (WGS) entry which is preliminary data.</text>
</comment>
<reference evidence="2 3" key="1">
    <citation type="submission" date="2016-04" db="EMBL/GenBank/DDBJ databases">
        <title>Draft Genome Sequences of Staphylococcus capitis Strain H36, S. capitis Strain H65, S. cohnii Strain H62, S. hominis Strain H69, Mycobacterium iranicum Strain H39, Plantibacter sp. Strain H53, Pseudomonas oryzihabitans Strain H72, and Microbacterium sp. Strain H83, isolated from residential settings.</title>
        <authorList>
            <person name="Lymperopoulou D."/>
            <person name="Adams R.I."/>
            <person name="Lindow S."/>
            <person name="Coil D.A."/>
            <person name="Jospin G."/>
            <person name="Eisen J.A."/>
        </authorList>
    </citation>
    <scope>NUCLEOTIDE SEQUENCE [LARGE SCALE GENOMIC DNA]</scope>
    <source>
        <strain evidence="2 3">H39</strain>
    </source>
</reference>
<accession>A0A178LW94</accession>
<dbReference type="eggNOG" id="ENOG5031VK2">
    <property type="taxonomic scope" value="Bacteria"/>
</dbReference>